<evidence type="ECO:0000256" key="2">
    <source>
        <dbReference type="SAM" id="MobiDB-lite"/>
    </source>
</evidence>
<dbReference type="GO" id="GO:0031083">
    <property type="term" value="C:BLOC-1 complex"/>
    <property type="evidence" value="ECO:0007669"/>
    <property type="project" value="TreeGrafter"/>
</dbReference>
<comment type="similarity">
    <text evidence="1">Belongs to the BLOC1S2 family.</text>
</comment>
<dbReference type="EMBL" id="JAKMXF010000066">
    <property type="protein sequence ID" value="KAI6659226.1"/>
    <property type="molecule type" value="Genomic_DNA"/>
</dbReference>
<accession>A0AAV7KCQ8</accession>
<evidence type="ECO:0000256" key="1">
    <source>
        <dbReference type="ARBA" id="ARBA00008468"/>
    </source>
</evidence>
<reference evidence="3 4" key="1">
    <citation type="journal article" date="2023" name="BMC Biol.">
        <title>The compact genome of the sponge Oopsacas minuta (Hexactinellida) is lacking key metazoan core genes.</title>
        <authorList>
            <person name="Santini S."/>
            <person name="Schenkelaars Q."/>
            <person name="Jourda C."/>
            <person name="Duchesne M."/>
            <person name="Belahbib H."/>
            <person name="Rocher C."/>
            <person name="Selva M."/>
            <person name="Riesgo A."/>
            <person name="Vervoort M."/>
            <person name="Leys S.P."/>
            <person name="Kodjabachian L."/>
            <person name="Le Bivic A."/>
            <person name="Borchiellini C."/>
            <person name="Claverie J.M."/>
            <person name="Renard E."/>
        </authorList>
    </citation>
    <scope>NUCLEOTIDE SEQUENCE [LARGE SCALE GENOMIC DNA]</scope>
    <source>
        <strain evidence="3">SPO-2</strain>
    </source>
</reference>
<dbReference type="Proteomes" id="UP001165289">
    <property type="component" value="Unassembled WGS sequence"/>
</dbReference>
<dbReference type="AlphaFoldDB" id="A0AAV7KCQ8"/>
<dbReference type="GO" id="GO:0000930">
    <property type="term" value="C:gamma-tubulin complex"/>
    <property type="evidence" value="ECO:0007669"/>
    <property type="project" value="TreeGrafter"/>
</dbReference>
<dbReference type="Pfam" id="PF10046">
    <property type="entry name" value="BLOC1_2"/>
    <property type="match status" value="1"/>
</dbReference>
<dbReference type="InterPro" id="IPR019269">
    <property type="entry name" value="BLOC1_su2"/>
</dbReference>
<dbReference type="GO" id="GO:0043015">
    <property type="term" value="F:gamma-tubulin binding"/>
    <property type="evidence" value="ECO:0007669"/>
    <property type="project" value="TreeGrafter"/>
</dbReference>
<gene>
    <name evidence="3" type="ORF">LOD99_14899</name>
</gene>
<evidence type="ECO:0000313" key="3">
    <source>
        <dbReference type="EMBL" id="KAI6659226.1"/>
    </source>
</evidence>
<keyword evidence="4" id="KW-1185">Reference proteome</keyword>
<dbReference type="PANTHER" id="PTHR46479">
    <property type="entry name" value="BIOGENESIS OF LYSOSOME-RELATED ORGANELLES COMPLEX 1 SUBUNIT 2"/>
    <property type="match status" value="1"/>
</dbReference>
<dbReference type="GO" id="GO:0032418">
    <property type="term" value="P:lysosome localization"/>
    <property type="evidence" value="ECO:0007669"/>
    <property type="project" value="TreeGrafter"/>
</dbReference>
<sequence>MAEDQSPTRTIEEVTSRTDTRNEMRAKSRKMFEDVKVYVHGEIEANASEYELLENMNNVTTSKYKHLTIKCKELSKQTQTLNETYEELAPYFAMINQLDSNLGQLEIAVMKLDSATKQIENKFKSLTK</sequence>
<evidence type="ECO:0000313" key="4">
    <source>
        <dbReference type="Proteomes" id="UP001165289"/>
    </source>
</evidence>
<dbReference type="GO" id="GO:0099078">
    <property type="term" value="C:BORC complex"/>
    <property type="evidence" value="ECO:0007669"/>
    <property type="project" value="TreeGrafter"/>
</dbReference>
<dbReference type="GO" id="GO:0016197">
    <property type="term" value="P:endosomal transport"/>
    <property type="evidence" value="ECO:0007669"/>
    <property type="project" value="TreeGrafter"/>
</dbReference>
<name>A0AAV7KCQ8_9METZ</name>
<organism evidence="3 4">
    <name type="scientific">Oopsacas minuta</name>
    <dbReference type="NCBI Taxonomy" id="111878"/>
    <lineage>
        <taxon>Eukaryota</taxon>
        <taxon>Metazoa</taxon>
        <taxon>Porifera</taxon>
        <taxon>Hexactinellida</taxon>
        <taxon>Hexasterophora</taxon>
        <taxon>Lyssacinosida</taxon>
        <taxon>Leucopsacidae</taxon>
        <taxon>Oopsacas</taxon>
    </lineage>
</organism>
<protein>
    <submittedName>
        <fullName evidence="3">Biogenesis of lysosome-related organelles complex 1 subunit 2-like</fullName>
    </submittedName>
</protein>
<proteinExistence type="inferred from homology"/>
<feature type="region of interest" description="Disordered" evidence="2">
    <location>
        <begin position="1"/>
        <end position="25"/>
    </location>
</feature>
<dbReference type="PANTHER" id="PTHR46479:SF1">
    <property type="entry name" value="BIOGENESIS OF LYSOSOME-RELATED ORGANELLES COMPLEX 1 SUBUNIT 2"/>
    <property type="match status" value="1"/>
</dbReference>
<feature type="compositionally biased region" description="Basic and acidic residues" evidence="2">
    <location>
        <begin position="10"/>
        <end position="25"/>
    </location>
</feature>
<comment type="caution">
    <text evidence="3">The sequence shown here is derived from an EMBL/GenBank/DDBJ whole genome shotgun (WGS) entry which is preliminary data.</text>
</comment>